<name>A0ABQ7QQT3_PLUXY</name>
<feature type="compositionally biased region" description="Low complexity" evidence="1">
    <location>
        <begin position="548"/>
        <end position="578"/>
    </location>
</feature>
<reference evidence="2 3" key="1">
    <citation type="submission" date="2021-06" db="EMBL/GenBank/DDBJ databases">
        <title>A haploid diamondback moth (Plutella xylostella L.) genome assembly resolves 31 chromosomes and identifies a diamide resistance mutation.</title>
        <authorList>
            <person name="Ward C.M."/>
            <person name="Perry K.D."/>
            <person name="Baker G."/>
            <person name="Powis K."/>
            <person name="Heckel D.G."/>
            <person name="Baxter S.W."/>
        </authorList>
    </citation>
    <scope>NUCLEOTIDE SEQUENCE [LARGE SCALE GENOMIC DNA]</scope>
    <source>
        <strain evidence="2 3">LV</strain>
        <tissue evidence="2">Single pupa</tissue>
    </source>
</reference>
<dbReference type="PANTHER" id="PTHR36562">
    <property type="entry name" value="SERINE/ARGININE REPETITIVE MATRIX 2"/>
    <property type="match status" value="1"/>
</dbReference>
<feature type="region of interest" description="Disordered" evidence="1">
    <location>
        <begin position="474"/>
        <end position="505"/>
    </location>
</feature>
<feature type="region of interest" description="Disordered" evidence="1">
    <location>
        <begin position="532"/>
        <end position="578"/>
    </location>
</feature>
<feature type="compositionally biased region" description="Basic and acidic residues" evidence="1">
    <location>
        <begin position="1247"/>
        <end position="1267"/>
    </location>
</feature>
<feature type="region of interest" description="Disordered" evidence="1">
    <location>
        <begin position="1216"/>
        <end position="1332"/>
    </location>
</feature>
<feature type="compositionally biased region" description="Basic and acidic residues" evidence="1">
    <location>
        <begin position="807"/>
        <end position="823"/>
    </location>
</feature>
<dbReference type="InterPro" id="IPR051372">
    <property type="entry name" value="CWC21"/>
</dbReference>
<feature type="compositionally biased region" description="Polar residues" evidence="1">
    <location>
        <begin position="1216"/>
        <end position="1227"/>
    </location>
</feature>
<feature type="compositionally biased region" description="Basic residues" evidence="1">
    <location>
        <begin position="824"/>
        <end position="872"/>
    </location>
</feature>
<comment type="caution">
    <text evidence="2">The sequence shown here is derived from an EMBL/GenBank/DDBJ whole genome shotgun (WGS) entry which is preliminary data.</text>
</comment>
<dbReference type="EMBL" id="JAHIBW010000010">
    <property type="protein sequence ID" value="KAG7307399.1"/>
    <property type="molecule type" value="Genomic_DNA"/>
</dbReference>
<feature type="compositionally biased region" description="Basic residues" evidence="1">
    <location>
        <begin position="782"/>
        <end position="803"/>
    </location>
</feature>
<evidence type="ECO:0000313" key="2">
    <source>
        <dbReference type="EMBL" id="KAG7307399.1"/>
    </source>
</evidence>
<feature type="compositionally biased region" description="Low complexity" evidence="1">
    <location>
        <begin position="1268"/>
        <end position="1294"/>
    </location>
</feature>
<organism evidence="2 3">
    <name type="scientific">Plutella xylostella</name>
    <name type="common">Diamondback moth</name>
    <name type="synonym">Plutella maculipennis</name>
    <dbReference type="NCBI Taxonomy" id="51655"/>
    <lineage>
        <taxon>Eukaryota</taxon>
        <taxon>Metazoa</taxon>
        <taxon>Ecdysozoa</taxon>
        <taxon>Arthropoda</taxon>
        <taxon>Hexapoda</taxon>
        <taxon>Insecta</taxon>
        <taxon>Pterygota</taxon>
        <taxon>Neoptera</taxon>
        <taxon>Endopterygota</taxon>
        <taxon>Lepidoptera</taxon>
        <taxon>Glossata</taxon>
        <taxon>Ditrysia</taxon>
        <taxon>Yponomeutoidea</taxon>
        <taxon>Plutellidae</taxon>
        <taxon>Plutella</taxon>
    </lineage>
</organism>
<feature type="compositionally biased region" description="Basic residues" evidence="1">
    <location>
        <begin position="59"/>
        <end position="92"/>
    </location>
</feature>
<feature type="compositionally biased region" description="Acidic residues" evidence="1">
    <location>
        <begin position="484"/>
        <end position="493"/>
    </location>
</feature>
<evidence type="ECO:0000313" key="3">
    <source>
        <dbReference type="Proteomes" id="UP000823941"/>
    </source>
</evidence>
<gene>
    <name evidence="2" type="ORF">JYU34_007585</name>
</gene>
<feature type="region of interest" description="Disordered" evidence="1">
    <location>
        <begin position="778"/>
        <end position="878"/>
    </location>
</feature>
<feature type="region of interest" description="Disordered" evidence="1">
    <location>
        <begin position="51"/>
        <end position="105"/>
    </location>
</feature>
<keyword evidence="3" id="KW-1185">Reference proteome</keyword>
<dbReference type="Proteomes" id="UP000823941">
    <property type="component" value="Chromosome 10"/>
</dbReference>
<proteinExistence type="predicted"/>
<protein>
    <submittedName>
        <fullName evidence="2">Uncharacterized protein</fullName>
    </submittedName>
</protein>
<sequence length="1457" mass="162904">MAAESGMFLFEVVVGSIQSFVESKNLIIRSEFAGLFSLELKDPSQMKIVMPEPLPLPVKGKKGKKGKKKKKKKKPKKKKKKGKKGKKGKKKKGAPEPPKPQIQAGQSVLLPSTAAVLLQTMRDEPLEVSVWSREELLVFIGAVSVKWDPQFHTYLQALLRCEDPPPVTVIETYNVRDVDSSKIMAQVELQIKLSYLKDRLTTSFRSLSDDLSMRKFLYTGLNNVTTSFMCTLKTSEEMYIENVGKIDETFTSEVKKIEYADYRNAPGTNLTNWDDAERQMCCAGNTDPPPALEPSGLVQAPSIDFIIDYVRGVIASCNNDLRMLTPRPAIRPRHRAADLDRYCYCRERAWPPGDLARRFRQEAQSAPCPVCLDAAQKPGPRGGIFDMANLRGPCGRTECKVAREMRRYIENLVEQDNQEVDLEEIVGPCGSKDCTVAETIQSFLLQEGEFSKGGNTEGLSTQCGCFKRMQTILQRKTESSSESSSDESDEEDEKPAKPKSPGVTININNNRTYIVNYFTVLYDYMNHAVPNSPAPPSTEARSNEAGNDPSSGRVSSKSSKTKTPSDVQGSSSSSDSDVVGLRACGRACPSRLQYAATTDCSAAACSALVLEPPCPPAQPPKSPCVVCPGPAATASPADSDVVIDFNKIESICQLKGCGVGEKVKELIADAMASHKNKDKSEERACICDCTCTFRFSKKTTFCSVCGGYECLGDDSRAQPAFLQPHPCPVYHKLYDKEKLQVKSPWPEPEKPPDSGAEKIVKEKQPLIKGNDSFANFSAVTVKTKKSKRKGKNDKKKPKDKKQPKTPVETKKDGSKNKDTESKGNKRKGGKRRKKLKAGPAKRRQARKRKTKKVGKQTKAKKKRTLSPKKKKNEPKPALVIKKHEGEYYVTMEVIKKYSKERLPFQYPYDNDKPPVVYRVGKTKEEIKRYQEKKERKERRETRRKRALLQSTFRDRCEDICLKAYNQAIGVLPLPNLNVPDCPCVTDSKIKIAEKDGADTPLECHEAPDGQVCGGGSTGSLHIKVKKPRAPCGQSDEAYATHGIGDIVDPNLTPTQHSCSCSDEEMSTSDSDGDSWIIEFTPPTARWDPKAKHPPVLTASESQYDFNDYRVKLTDKQGKPIPRFFIGPDGKRECSDLGGFWDSRQKWLEINKDGYIGPDNRWVPNNFIGPGGSHESSKEGTFTDKNGREWKIGIDGYIGKDNTWVWYSRRPRDTMSKTSTAIIPSTTKKPVVTKEEPKQLKQAVSKAGPKDKLDHQKTDKKVSKDPKVSKSQQKVQLPQQQKPQAQQQKVQGSKQQEQRPQRLTRPLIQPKGALHQPMQKEKAPQTPAKHVTYSDQANKKVALNASLRNVFDRDRPSYAPHRTTSKSAKLDQERIARYDEIMHDLDTSPHFEYNPNKTSRACNTTKKVSPFTLERTYSRSAQPRFVALRRPGVKAADTFSNSKTKFYQRKLKQVTATV</sequence>
<accession>A0ABQ7QQT3</accession>
<dbReference type="PANTHER" id="PTHR36562:SF5">
    <property type="entry name" value="SERINE_ARGININE REPETITIVE MATRIX 2"/>
    <property type="match status" value="1"/>
</dbReference>
<dbReference type="Pfam" id="PF14924">
    <property type="entry name" value="MAP10_N"/>
    <property type="match status" value="1"/>
</dbReference>
<evidence type="ECO:0000256" key="1">
    <source>
        <dbReference type="SAM" id="MobiDB-lite"/>
    </source>
</evidence>